<evidence type="ECO:0000313" key="2">
    <source>
        <dbReference type="Proteomes" id="UP000198882"/>
    </source>
</evidence>
<accession>A0A1G8VKH1</accession>
<evidence type="ECO:0000313" key="1">
    <source>
        <dbReference type="EMBL" id="SDJ66571.1"/>
    </source>
</evidence>
<keyword evidence="2" id="KW-1185">Reference proteome</keyword>
<reference evidence="2" key="1">
    <citation type="submission" date="2016-10" db="EMBL/GenBank/DDBJ databases">
        <authorList>
            <person name="Varghese N."/>
            <person name="Submissions S."/>
        </authorList>
    </citation>
    <scope>NUCLEOTIDE SEQUENCE [LARGE SCALE GENOMIC DNA]</scope>
    <source>
        <strain evidence="2">B4,CECT 8067,JCM 17497</strain>
    </source>
</reference>
<dbReference type="EMBL" id="FNFE01000001">
    <property type="protein sequence ID" value="SDJ66571.1"/>
    <property type="molecule type" value="Genomic_DNA"/>
</dbReference>
<dbReference type="AlphaFoldDB" id="A0A1G8VKH1"/>
<protein>
    <submittedName>
        <fullName evidence="1">Uncharacterized protein</fullName>
    </submittedName>
</protein>
<organism evidence="1 2">
    <name type="scientific">Natronorubrum texcoconense</name>
    <dbReference type="NCBI Taxonomy" id="1095776"/>
    <lineage>
        <taxon>Archaea</taxon>
        <taxon>Methanobacteriati</taxon>
        <taxon>Methanobacteriota</taxon>
        <taxon>Stenosarchaea group</taxon>
        <taxon>Halobacteria</taxon>
        <taxon>Halobacteriales</taxon>
        <taxon>Natrialbaceae</taxon>
        <taxon>Natronorubrum</taxon>
    </lineage>
</organism>
<dbReference type="Proteomes" id="UP000198882">
    <property type="component" value="Unassembled WGS sequence"/>
</dbReference>
<name>A0A1G8VKH1_9EURY</name>
<proteinExistence type="predicted"/>
<dbReference type="OrthoDB" id="374206at2157"/>
<gene>
    <name evidence="1" type="ORF">SAMN04515672_1385</name>
</gene>
<dbReference type="RefSeq" id="WP_175529238.1">
    <property type="nucleotide sequence ID" value="NZ_FNFE01000001.1"/>
</dbReference>
<sequence length="46" mass="4934">MNSECPDCGWFGDANELNWMIVEGNTGVGGERVCPDCRSSSVLLLA</sequence>